<comment type="catalytic activity">
    <reaction evidence="1 5">
        <text>[protein]-peptidylproline (omega=180) = [protein]-peptidylproline (omega=0)</text>
        <dbReference type="Rhea" id="RHEA:16237"/>
        <dbReference type="Rhea" id="RHEA-COMP:10747"/>
        <dbReference type="Rhea" id="RHEA-COMP:10748"/>
        <dbReference type="ChEBI" id="CHEBI:83833"/>
        <dbReference type="ChEBI" id="CHEBI:83834"/>
        <dbReference type="EC" id="5.2.1.8"/>
    </reaction>
</comment>
<protein>
    <recommendedName>
        <fullName evidence="2 5">peptidylprolyl isomerase</fullName>
        <ecNumber evidence="2 5">5.2.1.8</ecNumber>
    </recommendedName>
</protein>
<dbReference type="PANTHER" id="PTHR43811:SF19">
    <property type="entry name" value="39 KDA FK506-BINDING NUCLEAR PROTEIN"/>
    <property type="match status" value="1"/>
</dbReference>
<evidence type="ECO:0000256" key="4">
    <source>
        <dbReference type="ARBA" id="ARBA00023235"/>
    </source>
</evidence>
<keyword evidence="3 5" id="KW-0697">Rotamase</keyword>
<evidence type="ECO:0000313" key="9">
    <source>
        <dbReference type="Proteomes" id="UP001215151"/>
    </source>
</evidence>
<dbReference type="GO" id="GO:0003755">
    <property type="term" value="F:peptidyl-prolyl cis-trans isomerase activity"/>
    <property type="evidence" value="ECO:0007669"/>
    <property type="project" value="UniProtKB-KW"/>
</dbReference>
<dbReference type="AlphaFoldDB" id="A0AAD7TXQ5"/>
<dbReference type="PROSITE" id="PS50059">
    <property type="entry name" value="FKBP_PPIASE"/>
    <property type="match status" value="1"/>
</dbReference>
<feature type="compositionally biased region" description="Acidic residues" evidence="6">
    <location>
        <begin position="132"/>
        <end position="181"/>
    </location>
</feature>
<dbReference type="InterPro" id="IPR041232">
    <property type="entry name" value="NPL"/>
</dbReference>
<keyword evidence="9" id="KW-1185">Reference proteome</keyword>
<feature type="region of interest" description="Disordered" evidence="6">
    <location>
        <begin position="122"/>
        <end position="282"/>
    </location>
</feature>
<proteinExistence type="predicted"/>
<evidence type="ECO:0000256" key="5">
    <source>
        <dbReference type="PROSITE-ProRule" id="PRU00277"/>
    </source>
</evidence>
<feature type="domain" description="PPIase FKBP-type" evidence="7">
    <location>
        <begin position="284"/>
        <end position="362"/>
    </location>
</feature>
<dbReference type="Pfam" id="PF00254">
    <property type="entry name" value="FKBP_C"/>
    <property type="match status" value="1"/>
</dbReference>
<dbReference type="Gene3D" id="2.60.120.340">
    <property type="entry name" value="Nucleoplasmin core domain"/>
    <property type="match status" value="1"/>
</dbReference>
<reference evidence="8" key="1">
    <citation type="submission" date="2022-11" db="EMBL/GenBank/DDBJ databases">
        <title>Genome Sequence of Cubamyces cubensis.</title>
        <authorList>
            <person name="Buettner E."/>
        </authorList>
    </citation>
    <scope>NUCLEOTIDE SEQUENCE</scope>
    <source>
        <strain evidence="8">MPL-01</strain>
    </source>
</reference>
<evidence type="ECO:0000256" key="2">
    <source>
        <dbReference type="ARBA" id="ARBA00013194"/>
    </source>
</evidence>
<organism evidence="8 9">
    <name type="scientific">Trametes cubensis</name>
    <dbReference type="NCBI Taxonomy" id="1111947"/>
    <lineage>
        <taxon>Eukaryota</taxon>
        <taxon>Fungi</taxon>
        <taxon>Dikarya</taxon>
        <taxon>Basidiomycota</taxon>
        <taxon>Agaricomycotina</taxon>
        <taxon>Agaricomycetes</taxon>
        <taxon>Polyporales</taxon>
        <taxon>Polyporaceae</taxon>
        <taxon>Trametes</taxon>
    </lineage>
</organism>
<dbReference type="InterPro" id="IPR001179">
    <property type="entry name" value="PPIase_FKBP_dom"/>
</dbReference>
<name>A0AAD7TXQ5_9APHY</name>
<evidence type="ECO:0000259" key="7">
    <source>
        <dbReference type="PROSITE" id="PS50059"/>
    </source>
</evidence>
<evidence type="ECO:0000256" key="1">
    <source>
        <dbReference type="ARBA" id="ARBA00000971"/>
    </source>
</evidence>
<feature type="compositionally biased region" description="Low complexity" evidence="6">
    <location>
        <begin position="221"/>
        <end position="232"/>
    </location>
</feature>
<dbReference type="Proteomes" id="UP001215151">
    <property type="component" value="Unassembled WGS sequence"/>
</dbReference>
<dbReference type="InterPro" id="IPR036188">
    <property type="entry name" value="FAD/NAD-bd_sf"/>
</dbReference>
<keyword evidence="4 5" id="KW-0413">Isomerase</keyword>
<feature type="compositionally biased region" description="Acidic residues" evidence="6">
    <location>
        <begin position="56"/>
        <end position="72"/>
    </location>
</feature>
<dbReference type="EMBL" id="JAPEVG010000060">
    <property type="protein sequence ID" value="KAJ8488636.1"/>
    <property type="molecule type" value="Genomic_DNA"/>
</dbReference>
<feature type="compositionally biased region" description="Basic and acidic residues" evidence="6">
    <location>
        <begin position="233"/>
        <end position="258"/>
    </location>
</feature>
<feature type="region of interest" description="Disordered" evidence="6">
    <location>
        <begin position="49"/>
        <end position="80"/>
    </location>
</feature>
<dbReference type="PANTHER" id="PTHR43811">
    <property type="entry name" value="FKBP-TYPE PEPTIDYL-PROLYL CIS-TRANS ISOMERASE FKPA"/>
    <property type="match status" value="1"/>
</dbReference>
<sequence length="488" mass="53906">MVVSVALWSLAATPGEPSVISPPGDIRITNIALGDQLADESGRTTVKLIYRRPGADDEESDEEDDEEDEEKEMDNSELSTTVLCSLTPGKIEQSTVDVVLNEDEEYLIEVVGKNTVYLTGNYIDQSPFDQDPYGEDEDDMSDEEDYDLEEVSSDVEINPDELDIPSDDEDRFEEIQDDDADKSESKTDSKKRPRDSDAMETEEQEGKLSKAQQKKQKKLKAANGEAVPTATAEKAEKADEKKSKQEKKKEKAEKEKPKAQTKTVAGGVKVTDHKTGSGPQAKAGDMVSMRYIGKLENGKIFDQNTKGKPFKFRLGKGEVIKGWDVGIVGMQPGGERLLTIPAPMAYGKVSQPGIPANSTLIFALLSATNDVLMHHDYDDSVVYVWKLRLKANSRREAEEAKMCGKDGVPIVHRTQADVHDEKDARPEIDRSVLRKIMLDAVRPQDAVRWGHALASVRPLGNGEHELAFADGLVTVADIVDRRMRSPSS</sequence>
<dbReference type="EC" id="5.2.1.8" evidence="2 5"/>
<evidence type="ECO:0000256" key="3">
    <source>
        <dbReference type="ARBA" id="ARBA00023110"/>
    </source>
</evidence>
<comment type="caution">
    <text evidence="8">The sequence shown here is derived from an EMBL/GenBank/DDBJ whole genome shotgun (WGS) entry which is preliminary data.</text>
</comment>
<feature type="compositionally biased region" description="Basic and acidic residues" evidence="6">
    <location>
        <begin position="182"/>
        <end position="197"/>
    </location>
</feature>
<dbReference type="Gene3D" id="3.10.50.40">
    <property type="match status" value="1"/>
</dbReference>
<gene>
    <name evidence="8" type="ORF">ONZ51_g3429</name>
</gene>
<dbReference type="GO" id="GO:0000785">
    <property type="term" value="C:chromatin"/>
    <property type="evidence" value="ECO:0007669"/>
    <property type="project" value="TreeGrafter"/>
</dbReference>
<dbReference type="InterPro" id="IPR046357">
    <property type="entry name" value="PPIase_dom_sf"/>
</dbReference>
<evidence type="ECO:0000256" key="6">
    <source>
        <dbReference type="SAM" id="MobiDB-lite"/>
    </source>
</evidence>
<evidence type="ECO:0000313" key="8">
    <source>
        <dbReference type="EMBL" id="KAJ8488636.1"/>
    </source>
</evidence>
<dbReference type="Pfam" id="PF17800">
    <property type="entry name" value="NPL"/>
    <property type="match status" value="1"/>
</dbReference>
<dbReference type="GO" id="GO:0005730">
    <property type="term" value="C:nucleolus"/>
    <property type="evidence" value="ECO:0007669"/>
    <property type="project" value="TreeGrafter"/>
</dbReference>
<accession>A0AAD7TXQ5</accession>
<dbReference type="Gene3D" id="3.50.50.60">
    <property type="entry name" value="FAD/NAD(P)-binding domain"/>
    <property type="match status" value="1"/>
</dbReference>
<dbReference type="SUPFAM" id="SSF54534">
    <property type="entry name" value="FKBP-like"/>
    <property type="match status" value="1"/>
</dbReference>